<dbReference type="PANTHER" id="PTHR33112">
    <property type="entry name" value="DOMAIN PROTEIN, PUTATIVE-RELATED"/>
    <property type="match status" value="1"/>
</dbReference>
<dbReference type="AlphaFoldDB" id="R0KET8"/>
<keyword evidence="3" id="KW-1185">Reference proteome</keyword>
<dbReference type="Pfam" id="PF06985">
    <property type="entry name" value="HET"/>
    <property type="match status" value="1"/>
</dbReference>
<dbReference type="InterPro" id="IPR010730">
    <property type="entry name" value="HET"/>
</dbReference>
<sequence>MATTWIERRWLLWTSVPLGQDNTAWLDFSKAFSGRTGTYYWQDVPGVQSKLATFLDEAKNATEQVVVRTLQTMLNANPDERPDAASLTKIFTPAPCCLNWPNDKVTFPGPHEELIAVEKFAHQPGIDNYIKPDAHERANYNSAKTWLDDCLCTHGGCQQHQKISDSGGLPKRLIDTLPEGQAGTYVRIVDGDALEATSQQVQYAALSHAWSDAEPLLSSDSLPRMQTELGLQTLPLAVRNAISEVQRLGFRYCWLDSLCVLQDSQQDREHECTNMSSTFRNATLTIVLDQHVHACAVENAGDKRSDTTTIATPRLPADILATPNLGWDTRAWVLQDRLLSRRFLYLGEQLYWECNTLKASQTFPHGLPSLLWEKVHTQYSRGVHKEES</sequence>
<protein>
    <recommendedName>
        <fullName evidence="1">Heterokaryon incompatibility domain-containing protein</fullName>
    </recommendedName>
</protein>
<reference evidence="2 3" key="1">
    <citation type="journal article" date="2012" name="PLoS Pathog.">
        <title>Diverse lifestyles and strategies of plant pathogenesis encoded in the genomes of eighteen Dothideomycetes fungi.</title>
        <authorList>
            <person name="Ohm R.A."/>
            <person name="Feau N."/>
            <person name="Henrissat B."/>
            <person name="Schoch C.L."/>
            <person name="Horwitz B.A."/>
            <person name="Barry K.W."/>
            <person name="Condon B.J."/>
            <person name="Copeland A.C."/>
            <person name="Dhillon B."/>
            <person name="Glaser F."/>
            <person name="Hesse C.N."/>
            <person name="Kosti I."/>
            <person name="LaButti K."/>
            <person name="Lindquist E.A."/>
            <person name="Lucas S."/>
            <person name="Salamov A.A."/>
            <person name="Bradshaw R.E."/>
            <person name="Ciuffetti L."/>
            <person name="Hamelin R.C."/>
            <person name="Kema G.H.J."/>
            <person name="Lawrence C."/>
            <person name="Scott J.A."/>
            <person name="Spatafora J.W."/>
            <person name="Turgeon B.G."/>
            <person name="de Wit P.J.G.M."/>
            <person name="Zhong S."/>
            <person name="Goodwin S.B."/>
            <person name="Grigoriev I.V."/>
        </authorList>
    </citation>
    <scope>NUCLEOTIDE SEQUENCE [LARGE SCALE GENOMIC DNA]</scope>
    <source>
        <strain evidence="3">28A</strain>
    </source>
</reference>
<evidence type="ECO:0000313" key="2">
    <source>
        <dbReference type="EMBL" id="EOA91383.1"/>
    </source>
</evidence>
<dbReference type="HOGENOM" id="CLU_712067_0_0_1"/>
<feature type="domain" description="Heterokaryon incompatibility" evidence="1">
    <location>
        <begin position="203"/>
        <end position="335"/>
    </location>
</feature>
<dbReference type="GeneID" id="19401790"/>
<dbReference type="EMBL" id="KB908481">
    <property type="protein sequence ID" value="EOA91383.1"/>
    <property type="molecule type" value="Genomic_DNA"/>
</dbReference>
<dbReference type="eggNOG" id="KOG0198">
    <property type="taxonomic scope" value="Eukaryota"/>
</dbReference>
<proteinExistence type="predicted"/>
<reference evidence="2 3" key="2">
    <citation type="journal article" date="2013" name="PLoS Genet.">
        <title>Comparative genome structure, secondary metabolite, and effector coding capacity across Cochliobolus pathogens.</title>
        <authorList>
            <person name="Condon B.J."/>
            <person name="Leng Y."/>
            <person name="Wu D."/>
            <person name="Bushley K.E."/>
            <person name="Ohm R.A."/>
            <person name="Otillar R."/>
            <person name="Martin J."/>
            <person name="Schackwitz W."/>
            <person name="Grimwood J."/>
            <person name="MohdZainudin N."/>
            <person name="Xue C."/>
            <person name="Wang R."/>
            <person name="Manning V.A."/>
            <person name="Dhillon B."/>
            <person name="Tu Z.J."/>
            <person name="Steffenson B.J."/>
            <person name="Salamov A."/>
            <person name="Sun H."/>
            <person name="Lowry S."/>
            <person name="LaButti K."/>
            <person name="Han J."/>
            <person name="Copeland A."/>
            <person name="Lindquist E."/>
            <person name="Barry K."/>
            <person name="Schmutz J."/>
            <person name="Baker S.E."/>
            <person name="Ciuffetti L.M."/>
            <person name="Grigoriev I.V."/>
            <person name="Zhong S."/>
            <person name="Turgeon B.G."/>
        </authorList>
    </citation>
    <scope>NUCLEOTIDE SEQUENCE [LARGE SCALE GENOMIC DNA]</scope>
    <source>
        <strain evidence="3">28A</strain>
    </source>
</reference>
<accession>R0KET8</accession>
<dbReference type="RefSeq" id="XP_008020044.1">
    <property type="nucleotide sequence ID" value="XM_008021853.1"/>
</dbReference>
<evidence type="ECO:0000313" key="3">
    <source>
        <dbReference type="Proteomes" id="UP000016935"/>
    </source>
</evidence>
<name>R0KET8_EXST2</name>
<organism evidence="2 3">
    <name type="scientific">Exserohilum turcicum (strain 28A)</name>
    <name type="common">Northern leaf blight fungus</name>
    <name type="synonym">Setosphaeria turcica</name>
    <dbReference type="NCBI Taxonomy" id="671987"/>
    <lineage>
        <taxon>Eukaryota</taxon>
        <taxon>Fungi</taxon>
        <taxon>Dikarya</taxon>
        <taxon>Ascomycota</taxon>
        <taxon>Pezizomycotina</taxon>
        <taxon>Dothideomycetes</taxon>
        <taxon>Pleosporomycetidae</taxon>
        <taxon>Pleosporales</taxon>
        <taxon>Pleosporineae</taxon>
        <taxon>Pleosporaceae</taxon>
        <taxon>Exserohilum</taxon>
    </lineage>
</organism>
<evidence type="ECO:0000259" key="1">
    <source>
        <dbReference type="Pfam" id="PF06985"/>
    </source>
</evidence>
<gene>
    <name evidence="2" type="ORF">SETTUDRAFT_18077</name>
</gene>
<dbReference type="PANTHER" id="PTHR33112:SF16">
    <property type="entry name" value="HETEROKARYON INCOMPATIBILITY DOMAIN-CONTAINING PROTEIN"/>
    <property type="match status" value="1"/>
</dbReference>
<dbReference type="Proteomes" id="UP000016935">
    <property type="component" value="Unassembled WGS sequence"/>
</dbReference>
<dbReference type="OrthoDB" id="4062651at2759"/>
<dbReference type="STRING" id="671987.R0KET8"/>